<dbReference type="EMBL" id="JAVDYF010000001">
    <property type="protein sequence ID" value="MDR7354368.1"/>
    <property type="molecule type" value="Genomic_DNA"/>
</dbReference>
<dbReference type="RefSeq" id="WP_277103450.1">
    <property type="nucleotide sequence ID" value="NZ_BAAAJS010000079.1"/>
</dbReference>
<reference evidence="1 2" key="1">
    <citation type="submission" date="2023-07" db="EMBL/GenBank/DDBJ databases">
        <title>Sequencing the genomes of 1000 actinobacteria strains.</title>
        <authorList>
            <person name="Klenk H.-P."/>
        </authorList>
    </citation>
    <scope>NUCLEOTIDE SEQUENCE [LARGE SCALE GENOMIC DNA]</scope>
    <source>
        <strain evidence="1 2">DSM 44508</strain>
    </source>
</reference>
<dbReference type="Proteomes" id="UP001183619">
    <property type="component" value="Unassembled WGS sequence"/>
</dbReference>
<gene>
    <name evidence="1" type="ORF">J2S37_000906</name>
</gene>
<sequence>MSYDILICDPTTVPTTNPTDFLNWYDNATQYNEDRDYNTTEGTTHTLTAFFDDIRKHYPPMNGPHAIDEDELDDYFAHSPEPVFDDVITDYTIGTNFIYAAFAWSQADKAKQLAHTLATQHSLVFVDISETTTLHHPDGTTTPTQ</sequence>
<organism evidence="1 2">
    <name type="scientific">Corynebacterium felinum</name>
    <dbReference type="NCBI Taxonomy" id="131318"/>
    <lineage>
        <taxon>Bacteria</taxon>
        <taxon>Bacillati</taxon>
        <taxon>Actinomycetota</taxon>
        <taxon>Actinomycetes</taxon>
        <taxon>Mycobacteriales</taxon>
        <taxon>Corynebacteriaceae</taxon>
        <taxon>Corynebacterium</taxon>
    </lineage>
</organism>
<protein>
    <submittedName>
        <fullName evidence="1">Uncharacterized protein</fullName>
    </submittedName>
</protein>
<keyword evidence="2" id="KW-1185">Reference proteome</keyword>
<name>A0ABU2B6Y1_9CORY</name>
<evidence type="ECO:0000313" key="1">
    <source>
        <dbReference type="EMBL" id="MDR7354368.1"/>
    </source>
</evidence>
<proteinExistence type="predicted"/>
<comment type="caution">
    <text evidence="1">The sequence shown here is derived from an EMBL/GenBank/DDBJ whole genome shotgun (WGS) entry which is preliminary data.</text>
</comment>
<evidence type="ECO:0000313" key="2">
    <source>
        <dbReference type="Proteomes" id="UP001183619"/>
    </source>
</evidence>
<accession>A0ABU2B6Y1</accession>